<reference evidence="3 4" key="2">
    <citation type="submission" date="2016-01" db="EMBL/GenBank/DDBJ databases">
        <title>Microcella alkaliphila JAM AC0309 whole genome shotgun sequence.</title>
        <authorList>
            <person name="Kurata A."/>
            <person name="Hirose Y."/>
            <person name="Kishimoto N."/>
            <person name="Kobayashi T."/>
        </authorList>
    </citation>
    <scope>NUCLEOTIDE SEQUENCE [LARGE SCALE GENOMIC DNA]</scope>
    <source>
        <strain evidence="3 4">JAM AC0309</strain>
    </source>
</reference>
<dbReference type="KEGG" id="malk:MalAC0309_1289"/>
<name>A0A0U5CFE6_9MICO</name>
<keyword evidence="2" id="KW-0812">Transmembrane</keyword>
<feature type="region of interest" description="Disordered" evidence="1">
    <location>
        <begin position="1"/>
        <end position="39"/>
    </location>
</feature>
<feature type="transmembrane region" description="Helical" evidence="2">
    <location>
        <begin position="42"/>
        <end position="62"/>
    </location>
</feature>
<dbReference type="AlphaFoldDB" id="A0A0U5CFE6"/>
<protein>
    <recommendedName>
        <fullName evidence="5">Cell division protein FtsL</fullName>
    </recommendedName>
</protein>
<evidence type="ECO:0000256" key="2">
    <source>
        <dbReference type="SAM" id="Phobius"/>
    </source>
</evidence>
<evidence type="ECO:0000256" key="1">
    <source>
        <dbReference type="SAM" id="MobiDB-lite"/>
    </source>
</evidence>
<evidence type="ECO:0000313" key="3">
    <source>
        <dbReference type="EMBL" id="BAU32146.1"/>
    </source>
</evidence>
<dbReference type="EMBL" id="AP017315">
    <property type="protein sequence ID" value="BAU32146.1"/>
    <property type="molecule type" value="Genomic_DNA"/>
</dbReference>
<reference evidence="4" key="1">
    <citation type="submission" date="2015-12" db="EMBL/GenBank/DDBJ databases">
        <authorList>
            <person name="Shamseldin A."/>
            <person name="Moawad H."/>
            <person name="Abd El-Rahim W.M."/>
            <person name="Sadowsky M.J."/>
        </authorList>
    </citation>
    <scope>NUCLEOTIDE SEQUENCE [LARGE SCALE GENOMIC DNA]</scope>
    <source>
        <strain evidence="4">JAM AC0309</strain>
    </source>
</reference>
<dbReference type="Proteomes" id="UP000218965">
    <property type="component" value="Chromosome"/>
</dbReference>
<evidence type="ECO:0000313" key="4">
    <source>
        <dbReference type="Proteomes" id="UP000218965"/>
    </source>
</evidence>
<evidence type="ECO:0008006" key="5">
    <source>
        <dbReference type="Google" id="ProtNLM"/>
    </source>
</evidence>
<keyword evidence="2" id="KW-0472">Membrane</keyword>
<gene>
    <name evidence="3" type="ORF">MalAC0309_1289</name>
</gene>
<accession>A0A0U5CFE6</accession>
<keyword evidence="2" id="KW-1133">Transmembrane helix</keyword>
<sequence length="199" mass="20214">MSALAQPLGAPAAPAKAPEPRRRLRPVEVTPSREQRQQRPRALAATIAVSGVFAILLAQLMLSIQLSEGAYRITAAEGQLVELSRSSQVLSENLARLESPQNLAAQAESLGMVVNSSSAYLRLADAAVLGTPVAASAQSGVLDGRASTVGNVLLVDVPLVVPAAAGEALGVAPTPSSPGPLASAEEPAGPEPLPAPITQ</sequence>
<feature type="region of interest" description="Disordered" evidence="1">
    <location>
        <begin position="170"/>
        <end position="199"/>
    </location>
</feature>
<feature type="compositionally biased region" description="Low complexity" evidence="1">
    <location>
        <begin position="1"/>
        <end position="16"/>
    </location>
</feature>
<organism evidence="3 4">
    <name type="scientific">Microcella alkaliphila</name>
    <dbReference type="NCBI Taxonomy" id="279828"/>
    <lineage>
        <taxon>Bacteria</taxon>
        <taxon>Bacillati</taxon>
        <taxon>Actinomycetota</taxon>
        <taxon>Actinomycetes</taxon>
        <taxon>Micrococcales</taxon>
        <taxon>Microbacteriaceae</taxon>
        <taxon>Microcella</taxon>
    </lineage>
</organism>
<dbReference type="OrthoDB" id="4792842at2"/>
<feature type="compositionally biased region" description="Pro residues" evidence="1">
    <location>
        <begin position="189"/>
        <end position="199"/>
    </location>
</feature>
<dbReference type="RefSeq" id="WP_096421265.1">
    <property type="nucleotide sequence ID" value="NZ_AP017315.1"/>
</dbReference>
<proteinExistence type="predicted"/>